<dbReference type="PROSITE" id="PS51742">
    <property type="entry name" value="PPC"/>
    <property type="match status" value="1"/>
</dbReference>
<dbReference type="Pfam" id="PF03479">
    <property type="entry name" value="PCC"/>
    <property type="match status" value="1"/>
</dbReference>
<accession>A0A3B1DY41</accession>
<name>A0A3B1DY41_9ZZZZ</name>
<dbReference type="Gene3D" id="3.30.1330.80">
    <property type="entry name" value="Hypothetical protein, similar to alpha- acetolactate decarboxylase, domain 2"/>
    <property type="match status" value="1"/>
</dbReference>
<proteinExistence type="predicted"/>
<dbReference type="SUPFAM" id="SSF117856">
    <property type="entry name" value="AF0104/ALDC/Ptd012-like"/>
    <property type="match status" value="1"/>
</dbReference>
<organism evidence="2">
    <name type="scientific">hydrothermal vent metagenome</name>
    <dbReference type="NCBI Taxonomy" id="652676"/>
    <lineage>
        <taxon>unclassified sequences</taxon>
        <taxon>metagenomes</taxon>
        <taxon>ecological metagenomes</taxon>
    </lineage>
</organism>
<protein>
    <recommendedName>
        <fullName evidence="1">PPC domain-containing protein</fullName>
    </recommendedName>
</protein>
<dbReference type="EMBL" id="UOGI01000210">
    <property type="protein sequence ID" value="VAX33857.1"/>
    <property type="molecule type" value="Genomic_DNA"/>
</dbReference>
<dbReference type="AlphaFoldDB" id="A0A3B1DY41"/>
<feature type="domain" description="PPC" evidence="1">
    <location>
        <begin position="1"/>
        <end position="62"/>
    </location>
</feature>
<feature type="non-terminal residue" evidence="2">
    <location>
        <position position="1"/>
    </location>
</feature>
<reference evidence="2" key="1">
    <citation type="submission" date="2018-06" db="EMBL/GenBank/DDBJ databases">
        <authorList>
            <person name="Zhirakovskaya E."/>
        </authorList>
    </citation>
    <scope>NUCLEOTIDE SEQUENCE</scope>
</reference>
<evidence type="ECO:0000313" key="2">
    <source>
        <dbReference type="EMBL" id="VAX33857.1"/>
    </source>
</evidence>
<sequence length="63" mass="7143">DEEEPRIHFHGAYGKKDSVKAGCLRRDSEVFLILEVVIFELKRIDARRIPDAETGLSLLGFVS</sequence>
<dbReference type="InterPro" id="IPR005175">
    <property type="entry name" value="PPC_dom"/>
</dbReference>
<gene>
    <name evidence="2" type="ORF">MNBD_NITROSPIRAE03-974</name>
</gene>
<evidence type="ECO:0000259" key="1">
    <source>
        <dbReference type="PROSITE" id="PS51742"/>
    </source>
</evidence>